<dbReference type="InterPro" id="IPR050327">
    <property type="entry name" value="Proton-linked_MCT"/>
</dbReference>
<evidence type="ECO:0000259" key="3">
    <source>
        <dbReference type="PROSITE" id="PS50850"/>
    </source>
</evidence>
<name>A0A7M7PKR7_STRPU</name>
<evidence type="ECO:0000313" key="5">
    <source>
        <dbReference type="Proteomes" id="UP000007110"/>
    </source>
</evidence>
<feature type="transmembrane region" description="Helical" evidence="2">
    <location>
        <begin position="171"/>
        <end position="189"/>
    </location>
</feature>
<dbReference type="EnsemblMetazoa" id="XM_011664457">
    <property type="protein sequence ID" value="XP_011662759"/>
    <property type="gene ID" value="LOC590650"/>
</dbReference>
<feature type="transmembrane region" description="Helical" evidence="2">
    <location>
        <begin position="445"/>
        <end position="463"/>
    </location>
</feature>
<dbReference type="RefSeq" id="XP_011662759.1">
    <property type="nucleotide sequence ID" value="XM_011664457.2"/>
</dbReference>
<keyword evidence="2" id="KW-0812">Transmembrane</keyword>
<evidence type="ECO:0000313" key="4">
    <source>
        <dbReference type="EnsemblMetazoa" id="XP_030852683"/>
    </source>
</evidence>
<evidence type="ECO:0000256" key="1">
    <source>
        <dbReference type="ARBA" id="ARBA00004141"/>
    </source>
</evidence>
<protein>
    <recommendedName>
        <fullName evidence="3">Major facilitator superfamily (MFS) profile domain-containing protein</fullName>
    </recommendedName>
</protein>
<feature type="transmembrane region" description="Helical" evidence="2">
    <location>
        <begin position="483"/>
        <end position="501"/>
    </location>
</feature>
<dbReference type="Pfam" id="PF07690">
    <property type="entry name" value="MFS_1"/>
    <property type="match status" value="1"/>
</dbReference>
<dbReference type="EnsemblMetazoa" id="XM_790247">
    <property type="protein sequence ID" value="XP_795340"/>
    <property type="gene ID" value="LOC590650"/>
</dbReference>
<dbReference type="RefSeq" id="XP_030852683.1">
    <property type="nucleotide sequence ID" value="XM_030996823.1"/>
</dbReference>
<keyword evidence="2" id="KW-0472">Membrane</keyword>
<dbReference type="Gene3D" id="1.20.1250.20">
    <property type="entry name" value="MFS general substrate transporter like domains"/>
    <property type="match status" value="2"/>
</dbReference>
<feature type="transmembrane region" description="Helical" evidence="2">
    <location>
        <begin position="12"/>
        <end position="39"/>
    </location>
</feature>
<dbReference type="PANTHER" id="PTHR11360">
    <property type="entry name" value="MONOCARBOXYLATE TRANSPORTER"/>
    <property type="match status" value="1"/>
</dbReference>
<feature type="transmembrane region" description="Helical" evidence="2">
    <location>
        <begin position="513"/>
        <end position="535"/>
    </location>
</feature>
<feature type="domain" description="Major facilitator superfamily (MFS) profile" evidence="3">
    <location>
        <begin position="13"/>
        <end position="544"/>
    </location>
</feature>
<sequence>MATSWLQQHWGWVVTGATCIAFFFSYGFILSFSILFVTFQREFRSSATATAWVGSLPFGLSAIVAPVVNLLIERIGYRAVVIIGILMISLGLILTSFMQSLAPMFFTYSILFGFGTGCILMGSLNLILKYFPHKNATGGVVLPMASSNLGMLSIGQFTFYFENKFGWRNTLRVSAGMIIGIALPAVAWAHREPTRSATPGENNDIDDDSDMKLKVGDIGDNRTVQVSIGGIKDDSAVMEKVKSETEECDESKYADYAVSTPNSRTYTDKFESEKVEDDADNGEQRGKILPCNDNYQRLTETMTSQFNRNIRHSIDKGKISTTTTSNLKAHFIDESIDEHATSSMARRMLIALTFPDVWCLALAVFGYGLTNSFFIIQMVSYMMSLGFTEENGAQAVVALGVSMIVGKVTLALISDYIPFHQLYLSTLASGLGITVMICLLQAPSLFVIMCMIAVLGSTVFSISDALPYFSPNLVFGVAKGRETSAVLVFMHGLGMIIASVLGESLDQTGSYNVALYMCIGTYAICGLLCIMVPVYQQCMVTDRYVMKSWKGFNRKKRRETTSNPEILEDL</sequence>
<dbReference type="AlphaFoldDB" id="A0A7M7PKR7"/>
<reference evidence="5" key="1">
    <citation type="submission" date="2015-02" db="EMBL/GenBank/DDBJ databases">
        <title>Genome sequencing for Strongylocentrotus purpuratus.</title>
        <authorList>
            <person name="Murali S."/>
            <person name="Liu Y."/>
            <person name="Vee V."/>
            <person name="English A."/>
            <person name="Wang M."/>
            <person name="Skinner E."/>
            <person name="Han Y."/>
            <person name="Muzny D.M."/>
            <person name="Worley K.C."/>
            <person name="Gibbs R.A."/>
        </authorList>
    </citation>
    <scope>NUCLEOTIDE SEQUENCE</scope>
</reference>
<feature type="transmembrane region" description="Helical" evidence="2">
    <location>
        <begin position="51"/>
        <end position="72"/>
    </location>
</feature>
<reference evidence="4" key="2">
    <citation type="submission" date="2021-01" db="UniProtKB">
        <authorList>
            <consortium name="EnsemblMetazoa"/>
        </authorList>
    </citation>
    <scope>IDENTIFICATION</scope>
</reference>
<accession>A0A7M7PKR7</accession>
<dbReference type="InterPro" id="IPR036259">
    <property type="entry name" value="MFS_trans_sf"/>
</dbReference>
<evidence type="ECO:0000256" key="2">
    <source>
        <dbReference type="SAM" id="Phobius"/>
    </source>
</evidence>
<dbReference type="InParanoid" id="A0A7M7PKR7"/>
<feature type="transmembrane region" description="Helical" evidence="2">
    <location>
        <begin position="105"/>
        <end position="128"/>
    </location>
</feature>
<feature type="transmembrane region" description="Helical" evidence="2">
    <location>
        <begin position="79"/>
        <end position="99"/>
    </location>
</feature>
<comment type="subcellular location">
    <subcellularLocation>
        <location evidence="1">Membrane</location>
        <topology evidence="1">Multi-pass membrane protein</topology>
    </subcellularLocation>
</comment>
<dbReference type="KEGG" id="spu:590650"/>
<keyword evidence="2" id="KW-1133">Transmembrane helix</keyword>
<dbReference type="InterPro" id="IPR020846">
    <property type="entry name" value="MFS_dom"/>
</dbReference>
<dbReference type="EnsemblMetazoa" id="XM_030996823">
    <property type="protein sequence ID" value="XP_030852683"/>
    <property type="gene ID" value="LOC590650"/>
</dbReference>
<dbReference type="OrthoDB" id="6509908at2759"/>
<dbReference type="GO" id="GO:0005886">
    <property type="term" value="C:plasma membrane"/>
    <property type="evidence" value="ECO:0000318"/>
    <property type="project" value="GO_Central"/>
</dbReference>
<organism evidence="4 5">
    <name type="scientific">Strongylocentrotus purpuratus</name>
    <name type="common">Purple sea urchin</name>
    <dbReference type="NCBI Taxonomy" id="7668"/>
    <lineage>
        <taxon>Eukaryota</taxon>
        <taxon>Metazoa</taxon>
        <taxon>Echinodermata</taxon>
        <taxon>Eleutherozoa</taxon>
        <taxon>Echinozoa</taxon>
        <taxon>Echinoidea</taxon>
        <taxon>Euechinoidea</taxon>
        <taxon>Echinacea</taxon>
        <taxon>Camarodonta</taxon>
        <taxon>Echinidea</taxon>
        <taxon>Strongylocentrotidae</taxon>
        <taxon>Strongylocentrotus</taxon>
    </lineage>
</organism>
<dbReference type="GeneID" id="590650"/>
<dbReference type="GO" id="GO:0008028">
    <property type="term" value="F:monocarboxylic acid transmembrane transporter activity"/>
    <property type="evidence" value="ECO:0000318"/>
    <property type="project" value="GO_Central"/>
</dbReference>
<dbReference type="PROSITE" id="PS50850">
    <property type="entry name" value="MFS"/>
    <property type="match status" value="1"/>
</dbReference>
<dbReference type="Proteomes" id="UP000007110">
    <property type="component" value="Unassembled WGS sequence"/>
</dbReference>
<keyword evidence="5" id="KW-1185">Reference proteome</keyword>
<feature type="transmembrane region" description="Helical" evidence="2">
    <location>
        <begin position="420"/>
        <end position="440"/>
    </location>
</feature>
<dbReference type="RefSeq" id="XP_795340.3">
    <property type="nucleotide sequence ID" value="XM_790247.5"/>
</dbReference>
<proteinExistence type="predicted"/>
<dbReference type="PANTHER" id="PTHR11360:SF172">
    <property type="entry name" value="MAJOR FACILITATOR SUPERFAMILY (MFS) PROFILE DOMAIN-CONTAINING PROTEIN"/>
    <property type="match status" value="1"/>
</dbReference>
<feature type="transmembrane region" description="Helical" evidence="2">
    <location>
        <begin position="140"/>
        <end position="159"/>
    </location>
</feature>
<dbReference type="SUPFAM" id="SSF103473">
    <property type="entry name" value="MFS general substrate transporter"/>
    <property type="match status" value="1"/>
</dbReference>
<dbReference type="InterPro" id="IPR011701">
    <property type="entry name" value="MFS"/>
</dbReference>